<evidence type="ECO:0000313" key="5">
    <source>
        <dbReference type="EMBL" id="OCT90292.1"/>
    </source>
</evidence>
<keyword evidence="4" id="KW-0175">Coiled coil</keyword>
<keyword evidence="2" id="KW-1015">Disulfide bond</keyword>
<dbReference type="EMBL" id="CM004470">
    <property type="protein sequence ID" value="OCT90292.1"/>
    <property type="molecule type" value="Genomic_DNA"/>
</dbReference>
<evidence type="ECO:0000256" key="2">
    <source>
        <dbReference type="ARBA" id="ARBA00023157"/>
    </source>
</evidence>
<dbReference type="InterPro" id="IPR016186">
    <property type="entry name" value="C-type_lectin-like/link_sf"/>
</dbReference>
<keyword evidence="1" id="KW-0430">Lectin</keyword>
<dbReference type="GO" id="GO:0030246">
    <property type="term" value="F:carbohydrate binding"/>
    <property type="evidence" value="ECO:0007669"/>
    <property type="project" value="UniProtKB-KW"/>
</dbReference>
<evidence type="ECO:0008006" key="7">
    <source>
        <dbReference type="Google" id="ProtNLM"/>
    </source>
</evidence>
<proteinExistence type="predicted"/>
<feature type="coiled-coil region" evidence="4">
    <location>
        <begin position="1"/>
        <end position="28"/>
    </location>
</feature>
<evidence type="ECO:0000313" key="6">
    <source>
        <dbReference type="Proteomes" id="UP000694892"/>
    </source>
</evidence>
<dbReference type="SUPFAM" id="SSF56436">
    <property type="entry name" value="C-type lectin-like"/>
    <property type="match status" value="1"/>
</dbReference>
<accession>A0A974DEF4</accession>
<organism evidence="5 6">
    <name type="scientific">Xenopus laevis</name>
    <name type="common">African clawed frog</name>
    <dbReference type="NCBI Taxonomy" id="8355"/>
    <lineage>
        <taxon>Eukaryota</taxon>
        <taxon>Metazoa</taxon>
        <taxon>Chordata</taxon>
        <taxon>Craniata</taxon>
        <taxon>Vertebrata</taxon>
        <taxon>Euteleostomi</taxon>
        <taxon>Amphibia</taxon>
        <taxon>Batrachia</taxon>
        <taxon>Anura</taxon>
        <taxon>Pipoidea</taxon>
        <taxon>Pipidae</taxon>
        <taxon>Xenopodinae</taxon>
        <taxon>Xenopus</taxon>
        <taxon>Xenopus</taxon>
    </lineage>
</organism>
<evidence type="ECO:0000256" key="4">
    <source>
        <dbReference type="SAM" id="Coils"/>
    </source>
</evidence>
<reference evidence="6" key="1">
    <citation type="journal article" date="2016" name="Nature">
        <title>Genome evolution in the allotetraploid frog Xenopus laevis.</title>
        <authorList>
            <person name="Session A.M."/>
            <person name="Uno Y."/>
            <person name="Kwon T."/>
            <person name="Chapman J.A."/>
            <person name="Toyoda A."/>
            <person name="Takahashi S."/>
            <person name="Fukui A."/>
            <person name="Hikosaka A."/>
            <person name="Suzuki A."/>
            <person name="Kondo M."/>
            <person name="van Heeringen S.J."/>
            <person name="Quigley I."/>
            <person name="Heinz S."/>
            <person name="Ogino H."/>
            <person name="Ochi H."/>
            <person name="Hellsten U."/>
            <person name="Lyons J.B."/>
            <person name="Simakov O."/>
            <person name="Putnam N."/>
            <person name="Stites J."/>
            <person name="Kuroki Y."/>
            <person name="Tanaka T."/>
            <person name="Michiue T."/>
            <person name="Watanabe M."/>
            <person name="Bogdanovic O."/>
            <person name="Lister R."/>
            <person name="Georgiou G."/>
            <person name="Paranjpe S.S."/>
            <person name="van Kruijsbergen I."/>
            <person name="Shu S."/>
            <person name="Carlson J."/>
            <person name="Kinoshita T."/>
            <person name="Ohta Y."/>
            <person name="Mawaribuchi S."/>
            <person name="Jenkins J."/>
            <person name="Grimwood J."/>
            <person name="Schmutz J."/>
            <person name="Mitros T."/>
            <person name="Mozaffari S.V."/>
            <person name="Suzuki Y."/>
            <person name="Haramoto Y."/>
            <person name="Yamamoto T.S."/>
            <person name="Takagi C."/>
            <person name="Heald R."/>
            <person name="Miller K."/>
            <person name="Haudenschild C."/>
            <person name="Kitzman J."/>
            <person name="Nakayama T."/>
            <person name="Izutsu Y."/>
            <person name="Robert J."/>
            <person name="Fortriede J."/>
            <person name="Burns K."/>
            <person name="Lotay V."/>
            <person name="Karimi K."/>
            <person name="Yasuoka Y."/>
            <person name="Dichmann D.S."/>
            <person name="Flajnik M.F."/>
            <person name="Houston D.W."/>
            <person name="Shendure J."/>
            <person name="DuPasquier L."/>
            <person name="Vize P.D."/>
            <person name="Zorn A.M."/>
            <person name="Ito M."/>
            <person name="Marcotte E.M."/>
            <person name="Wallingford J.B."/>
            <person name="Ito Y."/>
            <person name="Asashima M."/>
            <person name="Ueno N."/>
            <person name="Matsuda Y."/>
            <person name="Veenstra G.J."/>
            <person name="Fujiyama A."/>
            <person name="Harland R.M."/>
            <person name="Taira M."/>
            <person name="Rokhsar D.S."/>
        </authorList>
    </citation>
    <scope>NUCLEOTIDE SEQUENCE [LARGE SCALE GENOMIC DNA]</scope>
    <source>
        <strain evidence="6">J</strain>
    </source>
</reference>
<protein>
    <recommendedName>
        <fullName evidence="7">C-type lectin domain-containing protein</fullName>
    </recommendedName>
</protein>
<dbReference type="Proteomes" id="UP000694892">
    <property type="component" value="Chromosome 3L"/>
</dbReference>
<evidence type="ECO:0000256" key="1">
    <source>
        <dbReference type="ARBA" id="ARBA00022734"/>
    </source>
</evidence>
<keyword evidence="3" id="KW-0325">Glycoprotein</keyword>
<dbReference type="PANTHER" id="PTHR46490">
    <property type="entry name" value="C-TYPE LECTIN DOMAIN FAMILY 12 MEMBER A-RELATED"/>
    <property type="match status" value="1"/>
</dbReference>
<sequence>MLELKQNNMETKREYSALSSQMLEIEKNFTETRNEVLSGIPIAQVEMEERLMAEITKLKEDIRRSYGECQKEWKLIGSTLYYISVTTLTWEESKNVCIAMGSSLLILKNQKEMVQRYI</sequence>
<dbReference type="AlphaFoldDB" id="A0A974DEF4"/>
<dbReference type="Gene3D" id="3.10.100.10">
    <property type="entry name" value="Mannose-Binding Protein A, subunit A"/>
    <property type="match status" value="1"/>
</dbReference>
<name>A0A974DEF4_XENLA</name>
<dbReference type="InterPro" id="IPR016187">
    <property type="entry name" value="CTDL_fold"/>
</dbReference>
<evidence type="ECO:0000256" key="3">
    <source>
        <dbReference type="ARBA" id="ARBA00023180"/>
    </source>
</evidence>
<dbReference type="InterPro" id="IPR052309">
    <property type="entry name" value="C-type_Lectin_Domain_Fam1"/>
</dbReference>
<gene>
    <name evidence="5" type="ORF">XELAEV_18018904mg</name>
</gene>
<dbReference type="PANTHER" id="PTHR46490:SF6">
    <property type="entry name" value="ASIALOGLYCOPROTEIN RECEPTOR 1-LIKE-RELATED"/>
    <property type="match status" value="1"/>
</dbReference>